<accession>A0A8S5T734</accession>
<evidence type="ECO:0000313" key="1">
    <source>
        <dbReference type="EMBL" id="DAF58578.1"/>
    </source>
</evidence>
<name>A0A8S5T734_9CAUD</name>
<organism evidence="1">
    <name type="scientific">Siphoviridae sp. ctGpg14</name>
    <dbReference type="NCBI Taxonomy" id="2827824"/>
    <lineage>
        <taxon>Viruses</taxon>
        <taxon>Duplodnaviria</taxon>
        <taxon>Heunggongvirae</taxon>
        <taxon>Uroviricota</taxon>
        <taxon>Caudoviricetes</taxon>
    </lineage>
</organism>
<dbReference type="EMBL" id="BK032756">
    <property type="protein sequence ID" value="DAF58578.1"/>
    <property type="molecule type" value="Genomic_DNA"/>
</dbReference>
<sequence length="32" mass="3769">MGRVGSRAWLLPRPLPRSHLRHQARCTTMVER</sequence>
<proteinExistence type="predicted"/>
<protein>
    <submittedName>
        <fullName evidence="1">Uncharacterized protein</fullName>
    </submittedName>
</protein>
<reference evidence="1" key="1">
    <citation type="journal article" date="2021" name="Proc. Natl. Acad. Sci. U.S.A.">
        <title>A Catalog of Tens of Thousands of Viruses from Human Metagenomes Reveals Hidden Associations with Chronic Diseases.</title>
        <authorList>
            <person name="Tisza M.J."/>
            <person name="Buck C.B."/>
        </authorList>
    </citation>
    <scope>NUCLEOTIDE SEQUENCE</scope>
    <source>
        <strain evidence="1">CtGpg14</strain>
    </source>
</reference>